<dbReference type="EMBL" id="JAESVA010000002">
    <property type="protein sequence ID" value="MCB8880266.1"/>
    <property type="molecule type" value="Genomic_DNA"/>
</dbReference>
<organism evidence="3 4">
    <name type="scientific">Acidisoma cellulosilyticum</name>
    <dbReference type="NCBI Taxonomy" id="2802395"/>
    <lineage>
        <taxon>Bacteria</taxon>
        <taxon>Pseudomonadati</taxon>
        <taxon>Pseudomonadota</taxon>
        <taxon>Alphaproteobacteria</taxon>
        <taxon>Acetobacterales</taxon>
        <taxon>Acidocellaceae</taxon>
        <taxon>Acidisoma</taxon>
    </lineage>
</organism>
<evidence type="ECO:0000313" key="4">
    <source>
        <dbReference type="Proteomes" id="UP000721844"/>
    </source>
</evidence>
<dbReference type="Gene3D" id="2.60.120.10">
    <property type="entry name" value="Jelly Rolls"/>
    <property type="match status" value="1"/>
</dbReference>
<dbReference type="CDD" id="cd06979">
    <property type="entry name" value="cupin_RemF-like"/>
    <property type="match status" value="1"/>
</dbReference>
<proteinExistence type="predicted"/>
<dbReference type="PANTHER" id="PTHR36440:SF1">
    <property type="entry name" value="PUTATIVE (AFU_ORTHOLOGUE AFUA_8G07350)-RELATED"/>
    <property type="match status" value="1"/>
</dbReference>
<reference evidence="3 4" key="1">
    <citation type="journal article" date="2021" name="Microorganisms">
        <title>Acidisoma silvae sp. nov. and Acidisomacellulosilytica sp. nov., Two Acidophilic Bacteria Isolated from Decaying Wood, Hydrolyzing Cellulose and Producing Poly-3-hydroxybutyrate.</title>
        <authorList>
            <person name="Mieszkin S."/>
            <person name="Pouder E."/>
            <person name="Uroz S."/>
            <person name="Simon-Colin C."/>
            <person name="Alain K."/>
        </authorList>
    </citation>
    <scope>NUCLEOTIDE SEQUENCE [LARGE SCALE GENOMIC DNA]</scope>
    <source>
        <strain evidence="3 4">HW T5.17</strain>
    </source>
</reference>
<dbReference type="AlphaFoldDB" id="A0A963Z049"/>
<comment type="caution">
    <text evidence="3">The sequence shown here is derived from an EMBL/GenBank/DDBJ whole genome shotgun (WGS) entry which is preliminary data.</text>
</comment>
<dbReference type="RefSeq" id="WP_227306867.1">
    <property type="nucleotide sequence ID" value="NZ_JAESVA010000002.1"/>
</dbReference>
<gene>
    <name evidence="3" type="ORF">ACELLULO517_08485</name>
</gene>
<sequence length="155" mass="16888">MVEIIHIGAMELRFLHSKHDTGGMLDMFEMVLHPNAAMPVAHSHRDWEETIYGLSGVSRWTLDGTTLDLPAGESLFIPRGIVHGFDNKSGDVARCLVILTPGALGPDYFREVAAAIPAEGPPDVARMREIMGRYGLIPAPPRPRPDQPSENPGNG</sequence>
<evidence type="ECO:0000256" key="1">
    <source>
        <dbReference type="SAM" id="MobiDB-lite"/>
    </source>
</evidence>
<dbReference type="InterPro" id="IPR053146">
    <property type="entry name" value="QDO-like"/>
</dbReference>
<dbReference type="InterPro" id="IPR014710">
    <property type="entry name" value="RmlC-like_jellyroll"/>
</dbReference>
<feature type="domain" description="Cupin type-2" evidence="2">
    <location>
        <begin position="29"/>
        <end position="98"/>
    </location>
</feature>
<dbReference type="InterPro" id="IPR013096">
    <property type="entry name" value="Cupin_2"/>
</dbReference>
<feature type="region of interest" description="Disordered" evidence="1">
    <location>
        <begin position="135"/>
        <end position="155"/>
    </location>
</feature>
<name>A0A963Z049_9PROT</name>
<evidence type="ECO:0000259" key="2">
    <source>
        <dbReference type="Pfam" id="PF07883"/>
    </source>
</evidence>
<keyword evidence="4" id="KW-1185">Reference proteome</keyword>
<protein>
    <submittedName>
        <fullName evidence="3">Cupin domain-containing protein</fullName>
    </submittedName>
</protein>
<dbReference type="Pfam" id="PF07883">
    <property type="entry name" value="Cupin_2"/>
    <property type="match status" value="1"/>
</dbReference>
<evidence type="ECO:0000313" key="3">
    <source>
        <dbReference type="EMBL" id="MCB8880266.1"/>
    </source>
</evidence>
<dbReference type="SUPFAM" id="SSF51182">
    <property type="entry name" value="RmlC-like cupins"/>
    <property type="match status" value="1"/>
</dbReference>
<accession>A0A963Z049</accession>
<dbReference type="Proteomes" id="UP000721844">
    <property type="component" value="Unassembled WGS sequence"/>
</dbReference>
<dbReference type="InterPro" id="IPR011051">
    <property type="entry name" value="RmlC_Cupin_sf"/>
</dbReference>
<dbReference type="PANTHER" id="PTHR36440">
    <property type="entry name" value="PUTATIVE (AFU_ORTHOLOGUE AFUA_8G07350)-RELATED"/>
    <property type="match status" value="1"/>
</dbReference>